<gene>
    <name evidence="2" type="ORF">U725_01764</name>
</gene>
<accession>A0A084A9T2</accession>
<dbReference type="PATRIC" id="fig|1415168.3.peg.1834"/>
<reference evidence="2 3" key="1">
    <citation type="submission" date="2014-06" db="EMBL/GenBank/DDBJ databases">
        <title>Draft genome sequence of the putrescine producing strain Lactococcus lactis subsp cremoris GE214.</title>
        <authorList>
            <person name="Ladero V."/>
            <person name="Linares D.M."/>
            <person name="del Rio B."/>
            <person name="Mayo B."/>
            <person name="Martin M.C."/>
            <person name="Fernandez M."/>
            <person name="Alvarez M.A."/>
        </authorList>
    </citation>
    <scope>NUCLEOTIDE SEQUENCE [LARGE SCALE GENOMIC DNA]</scope>
    <source>
        <strain evidence="2 3">GE214</strain>
    </source>
</reference>
<sequence length="147" mass="17484">MFYHFKGTITGEDYQRILGQMTKRMMLVFSGIMLVFLVVNLLMSKGQWIWPVVSALLVLVLGNLFLHWQLKSRFLKNFKPQELDMYVTEEQIKAQMNVRNVEIFSDRVHFFQGRNQVMIFKKDMLQDVTQWDSFVNMAKNLPLKTKK</sequence>
<evidence type="ECO:0000313" key="2">
    <source>
        <dbReference type="EMBL" id="KEY62061.1"/>
    </source>
</evidence>
<protein>
    <submittedName>
        <fullName evidence="2">Putative membrane protein</fullName>
    </submittedName>
</protein>
<feature type="transmembrane region" description="Helical" evidence="1">
    <location>
        <begin position="25"/>
        <end position="42"/>
    </location>
</feature>
<keyword evidence="1" id="KW-0472">Membrane</keyword>
<evidence type="ECO:0000313" key="3">
    <source>
        <dbReference type="Proteomes" id="UP000028401"/>
    </source>
</evidence>
<dbReference type="Proteomes" id="UP000028401">
    <property type="component" value="Unassembled WGS sequence"/>
</dbReference>
<organism evidence="2 3">
    <name type="scientific">Lactococcus cremoris subsp. cremoris GE214</name>
    <dbReference type="NCBI Taxonomy" id="1415168"/>
    <lineage>
        <taxon>Bacteria</taxon>
        <taxon>Bacillati</taxon>
        <taxon>Bacillota</taxon>
        <taxon>Bacilli</taxon>
        <taxon>Lactobacillales</taxon>
        <taxon>Streptococcaceae</taxon>
        <taxon>Lactococcus</taxon>
        <taxon>Lactococcus cremoris subsp. cremoris</taxon>
    </lineage>
</organism>
<keyword evidence="1" id="KW-0812">Transmembrane</keyword>
<evidence type="ECO:0000256" key="1">
    <source>
        <dbReference type="SAM" id="Phobius"/>
    </source>
</evidence>
<dbReference type="GeneID" id="61108866"/>
<comment type="caution">
    <text evidence="2">The sequence shown here is derived from an EMBL/GenBank/DDBJ whole genome shotgun (WGS) entry which is preliminary data.</text>
</comment>
<dbReference type="AlphaFoldDB" id="A0A084A9T2"/>
<keyword evidence="1" id="KW-1133">Transmembrane helix</keyword>
<proteinExistence type="predicted"/>
<name>A0A084A9T2_LACLC</name>
<dbReference type="RefSeq" id="WP_011675594.1">
    <property type="nucleotide sequence ID" value="NZ_AZSI01000078.1"/>
</dbReference>
<dbReference type="EMBL" id="AZSI01000078">
    <property type="protein sequence ID" value="KEY62061.1"/>
    <property type="molecule type" value="Genomic_DNA"/>
</dbReference>
<feature type="transmembrane region" description="Helical" evidence="1">
    <location>
        <begin position="48"/>
        <end position="66"/>
    </location>
</feature>